<organism evidence="1 2">
    <name type="scientific">Gigaspora margarita</name>
    <dbReference type="NCBI Taxonomy" id="4874"/>
    <lineage>
        <taxon>Eukaryota</taxon>
        <taxon>Fungi</taxon>
        <taxon>Fungi incertae sedis</taxon>
        <taxon>Mucoromycota</taxon>
        <taxon>Glomeromycotina</taxon>
        <taxon>Glomeromycetes</taxon>
        <taxon>Diversisporales</taxon>
        <taxon>Gigasporaceae</taxon>
        <taxon>Gigaspora</taxon>
    </lineage>
</organism>
<dbReference type="EMBL" id="CAJVQB010045137">
    <property type="protein sequence ID" value="CAG8832338.1"/>
    <property type="molecule type" value="Genomic_DNA"/>
</dbReference>
<dbReference type="InterPro" id="IPR011335">
    <property type="entry name" value="Restrct_endonuc-II-like"/>
</dbReference>
<name>A0ABN7WIE1_GIGMA</name>
<reference evidence="1 2" key="1">
    <citation type="submission" date="2021-06" db="EMBL/GenBank/DDBJ databases">
        <authorList>
            <person name="Kallberg Y."/>
            <person name="Tangrot J."/>
            <person name="Rosling A."/>
        </authorList>
    </citation>
    <scope>NUCLEOTIDE SEQUENCE [LARGE SCALE GENOMIC DNA]</scope>
    <source>
        <strain evidence="1 2">120-4 pot B 10/14</strain>
    </source>
</reference>
<gene>
    <name evidence="1" type="ORF">GMARGA_LOCUS31007</name>
</gene>
<comment type="caution">
    <text evidence="1">The sequence shown here is derived from an EMBL/GenBank/DDBJ whole genome shotgun (WGS) entry which is preliminary data.</text>
</comment>
<dbReference type="Proteomes" id="UP000789901">
    <property type="component" value="Unassembled WGS sequence"/>
</dbReference>
<feature type="non-terminal residue" evidence="1">
    <location>
        <position position="1"/>
    </location>
</feature>
<keyword evidence="2" id="KW-1185">Reference proteome</keyword>
<evidence type="ECO:0000313" key="2">
    <source>
        <dbReference type="Proteomes" id="UP000789901"/>
    </source>
</evidence>
<evidence type="ECO:0000313" key="1">
    <source>
        <dbReference type="EMBL" id="CAG8832338.1"/>
    </source>
</evidence>
<sequence length="245" mass="27978">TGASYAAGVSLYVAIFPTGIARVDQFAGSSASRLESGEIPNTMMAQCANMIFVSFQDIAENLHLRFKNEVRNLVEEDMESMKILPPVRKIRYNDVERTSAVSRMYDVQGVIVTNIGFTKKAITVARELDPLRNYRRQGLKVIDMHYHQSVTNDRDKDLMLNDRVFYVYFLLTCKWCKDRKIRYNDVERTSAVSRMYDVQGVITTNVGFTKKAITVARELGVILTLPGTLRFRIENVIDDIDTEKL</sequence>
<protein>
    <submittedName>
        <fullName evidence="1">45192_t:CDS:1</fullName>
    </submittedName>
</protein>
<proteinExistence type="predicted"/>
<dbReference type="SUPFAM" id="SSF52980">
    <property type="entry name" value="Restriction endonuclease-like"/>
    <property type="match status" value="1"/>
</dbReference>
<accession>A0ABN7WIE1</accession>